<dbReference type="EMBL" id="BMAV01014526">
    <property type="protein sequence ID" value="GFY62955.1"/>
    <property type="molecule type" value="Genomic_DNA"/>
</dbReference>
<dbReference type="OrthoDB" id="6144063at2759"/>
<gene>
    <name evidence="1" type="ORF">TNIN_487501</name>
</gene>
<proteinExistence type="predicted"/>
<organism evidence="1 2">
    <name type="scientific">Trichonephila inaurata madagascariensis</name>
    <dbReference type="NCBI Taxonomy" id="2747483"/>
    <lineage>
        <taxon>Eukaryota</taxon>
        <taxon>Metazoa</taxon>
        <taxon>Ecdysozoa</taxon>
        <taxon>Arthropoda</taxon>
        <taxon>Chelicerata</taxon>
        <taxon>Arachnida</taxon>
        <taxon>Araneae</taxon>
        <taxon>Araneomorphae</taxon>
        <taxon>Entelegynae</taxon>
        <taxon>Araneoidea</taxon>
        <taxon>Nephilidae</taxon>
        <taxon>Trichonephila</taxon>
        <taxon>Trichonephila inaurata</taxon>
    </lineage>
</organism>
<dbReference type="Proteomes" id="UP000886998">
    <property type="component" value="Unassembled WGS sequence"/>
</dbReference>
<evidence type="ECO:0000313" key="1">
    <source>
        <dbReference type="EMBL" id="GFY62955.1"/>
    </source>
</evidence>
<reference evidence="1" key="1">
    <citation type="submission" date="2020-08" db="EMBL/GenBank/DDBJ databases">
        <title>Multicomponent nature underlies the extraordinary mechanical properties of spider dragline silk.</title>
        <authorList>
            <person name="Kono N."/>
            <person name="Nakamura H."/>
            <person name="Mori M."/>
            <person name="Yoshida Y."/>
            <person name="Ohtoshi R."/>
            <person name="Malay A.D."/>
            <person name="Moran D.A.P."/>
            <person name="Tomita M."/>
            <person name="Numata K."/>
            <person name="Arakawa K."/>
        </authorList>
    </citation>
    <scope>NUCLEOTIDE SEQUENCE</scope>
</reference>
<accession>A0A8X6Y222</accession>
<dbReference type="AlphaFoldDB" id="A0A8X6Y222"/>
<keyword evidence="2" id="KW-1185">Reference proteome</keyword>
<comment type="caution">
    <text evidence="1">The sequence shown here is derived from an EMBL/GenBank/DDBJ whole genome shotgun (WGS) entry which is preliminary data.</text>
</comment>
<evidence type="ECO:0000313" key="2">
    <source>
        <dbReference type="Proteomes" id="UP000886998"/>
    </source>
</evidence>
<protein>
    <submittedName>
        <fullName evidence="1">Uncharacterized protein</fullName>
    </submittedName>
</protein>
<sequence>MSSTSKKRVTFNRQYHESYLKYDFVETGICTDGAAATTGRLSGLTARIKEVASESESTHCLIHREVLGSRKNVTGI</sequence>
<name>A0A8X6Y222_9ARAC</name>